<reference evidence="2" key="1">
    <citation type="submission" date="2022-01" db="EMBL/GenBank/DDBJ databases">
        <title>Draft genome of Methanogenium marinum DSM 15558.</title>
        <authorList>
            <person name="Chen S.-C."/>
            <person name="You Y.-T."/>
        </authorList>
    </citation>
    <scope>NUCLEOTIDE SEQUENCE</scope>
    <source>
        <strain evidence="2">DSM 15558</strain>
    </source>
</reference>
<dbReference type="PROSITE" id="PS00198">
    <property type="entry name" value="4FE4S_FER_1"/>
    <property type="match status" value="1"/>
</dbReference>
<dbReference type="AlphaFoldDB" id="A0A9Q4KUZ0"/>
<dbReference type="EMBL" id="JAKELO010000002">
    <property type="protein sequence ID" value="MDE4908632.1"/>
    <property type="molecule type" value="Genomic_DNA"/>
</dbReference>
<dbReference type="SUPFAM" id="SSF54862">
    <property type="entry name" value="4Fe-4S ferredoxins"/>
    <property type="match status" value="1"/>
</dbReference>
<dbReference type="Pfam" id="PF12838">
    <property type="entry name" value="Fer4_7"/>
    <property type="match status" value="1"/>
</dbReference>
<sequence>MNSEAENTDTITAPEAEHKIPKKFPWVIPFSCEGCGDCVEACPTGSITLVDLGKKVDKAWITSPETCIGCGKCAAACVVCAVQMTEYVEKALTRYREHPTPE</sequence>
<dbReference type="PROSITE" id="PS51379">
    <property type="entry name" value="4FE4S_FER_2"/>
    <property type="match status" value="2"/>
</dbReference>
<dbReference type="Gene3D" id="3.30.70.20">
    <property type="match status" value="1"/>
</dbReference>
<evidence type="ECO:0000313" key="3">
    <source>
        <dbReference type="Proteomes" id="UP001143747"/>
    </source>
</evidence>
<accession>A0A9Q4KUZ0</accession>
<comment type="caution">
    <text evidence="2">The sequence shown here is derived from an EMBL/GenBank/DDBJ whole genome shotgun (WGS) entry which is preliminary data.</text>
</comment>
<feature type="domain" description="4Fe-4S ferredoxin-type" evidence="1">
    <location>
        <begin position="23"/>
        <end position="52"/>
    </location>
</feature>
<dbReference type="GO" id="GO:0016491">
    <property type="term" value="F:oxidoreductase activity"/>
    <property type="evidence" value="ECO:0007669"/>
    <property type="project" value="UniProtKB-ARBA"/>
</dbReference>
<organism evidence="2 3">
    <name type="scientific">Methanogenium marinum</name>
    <dbReference type="NCBI Taxonomy" id="348610"/>
    <lineage>
        <taxon>Archaea</taxon>
        <taxon>Methanobacteriati</taxon>
        <taxon>Methanobacteriota</taxon>
        <taxon>Stenosarchaea group</taxon>
        <taxon>Methanomicrobia</taxon>
        <taxon>Methanomicrobiales</taxon>
        <taxon>Methanomicrobiaceae</taxon>
        <taxon>Methanogenium</taxon>
    </lineage>
</organism>
<name>A0A9Q4KUZ0_9EURY</name>
<keyword evidence="3" id="KW-1185">Reference proteome</keyword>
<dbReference type="InterPro" id="IPR017896">
    <property type="entry name" value="4Fe4S_Fe-S-bd"/>
</dbReference>
<feature type="domain" description="4Fe-4S ferredoxin-type" evidence="1">
    <location>
        <begin position="57"/>
        <end position="87"/>
    </location>
</feature>
<dbReference type="InterPro" id="IPR017900">
    <property type="entry name" value="4Fe4S_Fe_S_CS"/>
</dbReference>
<dbReference type="Proteomes" id="UP001143747">
    <property type="component" value="Unassembled WGS sequence"/>
</dbReference>
<proteinExistence type="predicted"/>
<evidence type="ECO:0000259" key="1">
    <source>
        <dbReference type="PROSITE" id="PS51379"/>
    </source>
</evidence>
<dbReference type="RefSeq" id="WP_274925253.1">
    <property type="nucleotide sequence ID" value="NZ_JAKELO010000002.1"/>
</dbReference>
<gene>
    <name evidence="2" type="ORF">L0665_08440</name>
</gene>
<dbReference type="PANTHER" id="PTHR43122:SF1">
    <property type="entry name" value="IRON-SULFUR-BINDING PROTEIN"/>
    <property type="match status" value="1"/>
</dbReference>
<protein>
    <submittedName>
        <fullName evidence="2">4Fe-4S binding protein</fullName>
    </submittedName>
</protein>
<dbReference type="PANTHER" id="PTHR43122">
    <property type="entry name" value="FERREDOXIN SUBUNIT OF PYRUVATE:FLAVODOXIN OXIDOREDUCTASE-RELATED"/>
    <property type="match status" value="1"/>
</dbReference>
<evidence type="ECO:0000313" key="2">
    <source>
        <dbReference type="EMBL" id="MDE4908632.1"/>
    </source>
</evidence>